<name>A0A382WP42_9ZZZZ</name>
<proteinExistence type="predicted"/>
<dbReference type="GO" id="GO:0055085">
    <property type="term" value="P:transmembrane transport"/>
    <property type="evidence" value="ECO:0007669"/>
    <property type="project" value="InterPro"/>
</dbReference>
<feature type="non-terminal residue" evidence="1">
    <location>
        <position position="28"/>
    </location>
</feature>
<dbReference type="GO" id="GO:0043190">
    <property type="term" value="C:ATP-binding cassette (ABC) transporter complex"/>
    <property type="evidence" value="ECO:0007669"/>
    <property type="project" value="InterPro"/>
</dbReference>
<evidence type="ECO:0000313" key="1">
    <source>
        <dbReference type="EMBL" id="SVD60686.1"/>
    </source>
</evidence>
<sequence length="28" mass="2942">MIGVYIVLKRMSYIGHGLSHAVLGGAVV</sequence>
<dbReference type="AlphaFoldDB" id="A0A382WP42"/>
<dbReference type="InterPro" id="IPR001626">
    <property type="entry name" value="ABC_TroCD"/>
</dbReference>
<organism evidence="1">
    <name type="scientific">marine metagenome</name>
    <dbReference type="NCBI Taxonomy" id="408172"/>
    <lineage>
        <taxon>unclassified sequences</taxon>
        <taxon>metagenomes</taxon>
        <taxon>ecological metagenomes</taxon>
    </lineage>
</organism>
<accession>A0A382WP42</accession>
<reference evidence="1" key="1">
    <citation type="submission" date="2018-05" db="EMBL/GenBank/DDBJ databases">
        <authorList>
            <person name="Lanie J.A."/>
            <person name="Ng W.-L."/>
            <person name="Kazmierczak K.M."/>
            <person name="Andrzejewski T.M."/>
            <person name="Davidsen T.M."/>
            <person name="Wayne K.J."/>
            <person name="Tettelin H."/>
            <person name="Glass J.I."/>
            <person name="Rusch D."/>
            <person name="Podicherti R."/>
            <person name="Tsui H.-C.T."/>
            <person name="Winkler M.E."/>
        </authorList>
    </citation>
    <scope>NUCLEOTIDE SEQUENCE</scope>
</reference>
<dbReference type="EMBL" id="UINC01161470">
    <property type="protein sequence ID" value="SVD60686.1"/>
    <property type="molecule type" value="Genomic_DNA"/>
</dbReference>
<dbReference type="Pfam" id="PF00950">
    <property type="entry name" value="ABC-3"/>
    <property type="match status" value="1"/>
</dbReference>
<gene>
    <name evidence="1" type="ORF">METZ01_LOCUS413540</name>
</gene>
<protein>
    <submittedName>
        <fullName evidence="1">Uncharacterized protein</fullName>
    </submittedName>
</protein>